<evidence type="ECO:0000256" key="1">
    <source>
        <dbReference type="SAM" id="Phobius"/>
    </source>
</evidence>
<protein>
    <submittedName>
        <fullName evidence="2">Uncharacterized protein</fullName>
    </submittedName>
</protein>
<accession>A0A942A1A9</accession>
<dbReference type="Proteomes" id="UP000722750">
    <property type="component" value="Unassembled WGS sequence"/>
</dbReference>
<sequence>MRNKYLFDNPRNVKILLMLLFVGCLALVIINFFVHIHGHFSWEEWSGFYAVYGFVTCVGLVLAAKFILRKIVKRSEDYYD</sequence>
<dbReference type="AlphaFoldDB" id="A0A942A1A9"/>
<reference evidence="2" key="1">
    <citation type="journal article" date="2021" name="ISME J.">
        <title>Fine-scale metabolic discontinuity in a stratified prokaryote microbiome of a Red Sea deep halocline.</title>
        <authorList>
            <person name="Michoud G."/>
            <person name="Ngugi D.K."/>
            <person name="Barozzi A."/>
            <person name="Merlino G."/>
            <person name="Calleja M.L."/>
            <person name="Delgado-Huertas A."/>
            <person name="Moran X.A.G."/>
            <person name="Daffonchio D."/>
        </authorList>
    </citation>
    <scope>NUCLEOTIDE SEQUENCE</scope>
    <source>
        <strain evidence="2">SuakinDeep_MAG55_1</strain>
    </source>
</reference>
<keyword evidence="1" id="KW-0472">Membrane</keyword>
<evidence type="ECO:0000313" key="2">
    <source>
        <dbReference type="EMBL" id="MBS1257671.1"/>
    </source>
</evidence>
<feature type="transmembrane region" description="Helical" evidence="1">
    <location>
        <begin position="48"/>
        <end position="68"/>
    </location>
</feature>
<feature type="transmembrane region" description="Helical" evidence="1">
    <location>
        <begin position="12"/>
        <end position="36"/>
    </location>
</feature>
<proteinExistence type="predicted"/>
<evidence type="ECO:0000313" key="3">
    <source>
        <dbReference type="Proteomes" id="UP000722750"/>
    </source>
</evidence>
<gene>
    <name evidence="2" type="ORF">MAG551_00716</name>
</gene>
<organism evidence="2 3">
    <name type="scientific">Candidatus Scalindua arabica</name>
    <dbReference type="NCBI Taxonomy" id="1127984"/>
    <lineage>
        <taxon>Bacteria</taxon>
        <taxon>Pseudomonadati</taxon>
        <taxon>Planctomycetota</taxon>
        <taxon>Candidatus Brocadiia</taxon>
        <taxon>Candidatus Brocadiales</taxon>
        <taxon>Candidatus Scalinduaceae</taxon>
        <taxon>Candidatus Scalindua</taxon>
    </lineage>
</organism>
<comment type="caution">
    <text evidence="2">The sequence shown here is derived from an EMBL/GenBank/DDBJ whole genome shotgun (WGS) entry which is preliminary data.</text>
</comment>
<keyword evidence="1" id="KW-0812">Transmembrane</keyword>
<keyword evidence="1" id="KW-1133">Transmembrane helix</keyword>
<dbReference type="EMBL" id="JAANXD010000031">
    <property type="protein sequence ID" value="MBS1257671.1"/>
    <property type="molecule type" value="Genomic_DNA"/>
</dbReference>
<name>A0A942A1A9_9BACT</name>